<dbReference type="AlphaFoldDB" id="A0A517TDM3"/>
<organism evidence="1 2">
    <name type="scientific">Calycomorphotria hydatis</name>
    <dbReference type="NCBI Taxonomy" id="2528027"/>
    <lineage>
        <taxon>Bacteria</taxon>
        <taxon>Pseudomonadati</taxon>
        <taxon>Planctomycetota</taxon>
        <taxon>Planctomycetia</taxon>
        <taxon>Planctomycetales</taxon>
        <taxon>Planctomycetaceae</taxon>
        <taxon>Calycomorphotria</taxon>
    </lineage>
</organism>
<protein>
    <submittedName>
        <fullName evidence="1">Uncharacterized protein</fullName>
    </submittedName>
</protein>
<proteinExistence type="predicted"/>
<dbReference type="RefSeq" id="WP_145265589.1">
    <property type="nucleotide sequence ID" value="NZ_CP036316.1"/>
</dbReference>
<dbReference type="EMBL" id="CP036316">
    <property type="protein sequence ID" value="QDT66475.1"/>
    <property type="molecule type" value="Genomic_DNA"/>
</dbReference>
<gene>
    <name evidence="1" type="ORF">V22_37430</name>
</gene>
<evidence type="ECO:0000313" key="2">
    <source>
        <dbReference type="Proteomes" id="UP000319976"/>
    </source>
</evidence>
<dbReference type="KEGG" id="chya:V22_37430"/>
<evidence type="ECO:0000313" key="1">
    <source>
        <dbReference type="EMBL" id="QDT66475.1"/>
    </source>
</evidence>
<accession>A0A517TDM3</accession>
<dbReference type="Proteomes" id="UP000319976">
    <property type="component" value="Chromosome"/>
</dbReference>
<keyword evidence="2" id="KW-1185">Reference proteome</keyword>
<reference evidence="1 2" key="1">
    <citation type="submission" date="2019-02" db="EMBL/GenBank/DDBJ databases">
        <title>Deep-cultivation of Planctomycetes and their phenomic and genomic characterization uncovers novel biology.</title>
        <authorList>
            <person name="Wiegand S."/>
            <person name="Jogler M."/>
            <person name="Boedeker C."/>
            <person name="Pinto D."/>
            <person name="Vollmers J."/>
            <person name="Rivas-Marin E."/>
            <person name="Kohn T."/>
            <person name="Peeters S.H."/>
            <person name="Heuer A."/>
            <person name="Rast P."/>
            <person name="Oberbeckmann S."/>
            <person name="Bunk B."/>
            <person name="Jeske O."/>
            <person name="Meyerdierks A."/>
            <person name="Storesund J.E."/>
            <person name="Kallscheuer N."/>
            <person name="Luecker S."/>
            <person name="Lage O.M."/>
            <person name="Pohl T."/>
            <person name="Merkel B.J."/>
            <person name="Hornburger P."/>
            <person name="Mueller R.-W."/>
            <person name="Bruemmer F."/>
            <person name="Labrenz M."/>
            <person name="Spormann A.M."/>
            <person name="Op den Camp H."/>
            <person name="Overmann J."/>
            <person name="Amann R."/>
            <person name="Jetten M.S.M."/>
            <person name="Mascher T."/>
            <person name="Medema M.H."/>
            <person name="Devos D.P."/>
            <person name="Kaster A.-K."/>
            <person name="Ovreas L."/>
            <person name="Rohde M."/>
            <person name="Galperin M.Y."/>
            <person name="Jogler C."/>
        </authorList>
    </citation>
    <scope>NUCLEOTIDE SEQUENCE [LARGE SCALE GENOMIC DNA]</scope>
    <source>
        <strain evidence="1 2">V22</strain>
    </source>
</reference>
<sequence length="169" mass="18836">MTDTVTENVLETDDDAPLYEVHANLGDCADCGNERYRLTIHGDMSSSGFARIKAHITSCNDRAKYDFAHSIAVWEFGKDYPTGCGHAVYVPEEISITPRRGNPGGRPDLSVTTTVEFLVVSKKVKVPGTPPNTLSGNIFEHPRFQPRHRDMKFTAWIEFTVADLPDRLP</sequence>
<name>A0A517TDM3_9PLAN</name>